<evidence type="ECO:0000256" key="7">
    <source>
        <dbReference type="ARBA" id="ARBA00058053"/>
    </source>
</evidence>
<dbReference type="AlphaFoldDB" id="A0A9X2MGC2"/>
<dbReference type="PANTHER" id="PTHR11759">
    <property type="entry name" value="40S RIBOSOMAL PROTEIN S14/30S RIBOSOMAL PROTEIN S11"/>
    <property type="match status" value="1"/>
</dbReference>
<evidence type="ECO:0000256" key="9">
    <source>
        <dbReference type="RuleBase" id="RU003629"/>
    </source>
</evidence>
<evidence type="ECO:0000313" key="11">
    <source>
        <dbReference type="EMBL" id="MCR2043505.1"/>
    </source>
</evidence>
<dbReference type="EMBL" id="JANJZL010000002">
    <property type="protein sequence ID" value="MCR2043505.1"/>
    <property type="molecule type" value="Genomic_DNA"/>
</dbReference>
<name>A0A9X2MGC2_9FIRM</name>
<evidence type="ECO:0000256" key="5">
    <source>
        <dbReference type="ARBA" id="ARBA00023274"/>
    </source>
</evidence>
<evidence type="ECO:0000256" key="6">
    <source>
        <dbReference type="ARBA" id="ARBA00035160"/>
    </source>
</evidence>
<evidence type="ECO:0000256" key="10">
    <source>
        <dbReference type="SAM" id="MobiDB-lite"/>
    </source>
</evidence>
<keyword evidence="3 8" id="KW-0694">RNA-binding</keyword>
<evidence type="ECO:0000256" key="4">
    <source>
        <dbReference type="ARBA" id="ARBA00022980"/>
    </source>
</evidence>
<dbReference type="PROSITE" id="PS00054">
    <property type="entry name" value="RIBOSOMAL_S11"/>
    <property type="match status" value="1"/>
</dbReference>
<reference evidence="11" key="1">
    <citation type="submission" date="2022-07" db="EMBL/GenBank/DDBJ databases">
        <title>Enhanced cultured diversity of the mouse gut microbiota enables custom-made synthetic communities.</title>
        <authorList>
            <person name="Afrizal A."/>
        </authorList>
    </citation>
    <scope>NUCLEOTIDE SEQUENCE</scope>
    <source>
        <strain evidence="11">DSM 29482</strain>
    </source>
</reference>
<dbReference type="GO" id="GO:0005840">
    <property type="term" value="C:ribosome"/>
    <property type="evidence" value="ECO:0007669"/>
    <property type="project" value="UniProtKB-KW"/>
</dbReference>
<dbReference type="HAMAP" id="MF_01310">
    <property type="entry name" value="Ribosomal_uS11"/>
    <property type="match status" value="1"/>
</dbReference>
<dbReference type="OrthoDB" id="9806415at2"/>
<dbReference type="NCBIfam" id="TIGR03632">
    <property type="entry name" value="uS11_bact"/>
    <property type="match status" value="1"/>
</dbReference>
<dbReference type="GO" id="GO:0019843">
    <property type="term" value="F:rRNA binding"/>
    <property type="evidence" value="ECO:0007669"/>
    <property type="project" value="UniProtKB-UniRule"/>
</dbReference>
<keyword evidence="4 8" id="KW-0689">Ribosomal protein</keyword>
<keyword evidence="2 8" id="KW-0699">rRNA-binding</keyword>
<dbReference type="Pfam" id="PF00411">
    <property type="entry name" value="Ribosomal_S11"/>
    <property type="match status" value="1"/>
</dbReference>
<dbReference type="FunFam" id="3.30.420.80:FF:000001">
    <property type="entry name" value="30S ribosomal protein S11"/>
    <property type="match status" value="1"/>
</dbReference>
<accession>A0A9X2MGC2</accession>
<keyword evidence="5 8" id="KW-0687">Ribonucleoprotein</keyword>
<dbReference type="Gene3D" id="3.30.420.80">
    <property type="entry name" value="Ribosomal protein S11"/>
    <property type="match status" value="1"/>
</dbReference>
<dbReference type="GO" id="GO:0006412">
    <property type="term" value="P:translation"/>
    <property type="evidence" value="ECO:0007669"/>
    <property type="project" value="UniProtKB-UniRule"/>
</dbReference>
<dbReference type="Proteomes" id="UP001142078">
    <property type="component" value="Unassembled WGS sequence"/>
</dbReference>
<dbReference type="PIRSF" id="PIRSF002131">
    <property type="entry name" value="Ribosomal_S11"/>
    <property type="match status" value="1"/>
</dbReference>
<feature type="region of interest" description="Disordered" evidence="10">
    <location>
        <begin position="1"/>
        <end position="20"/>
    </location>
</feature>
<feature type="compositionally biased region" description="Basic residues" evidence="10">
    <location>
        <begin position="1"/>
        <end position="17"/>
    </location>
</feature>
<dbReference type="GO" id="GO:0003735">
    <property type="term" value="F:structural constituent of ribosome"/>
    <property type="evidence" value="ECO:0007669"/>
    <property type="project" value="InterPro"/>
</dbReference>
<organism evidence="11 12">
    <name type="scientific">Anaerosalibacter massiliensis</name>
    <dbReference type="NCBI Taxonomy" id="1347392"/>
    <lineage>
        <taxon>Bacteria</taxon>
        <taxon>Bacillati</taxon>
        <taxon>Bacillota</taxon>
        <taxon>Tissierellia</taxon>
        <taxon>Tissierellales</taxon>
        <taxon>Sporanaerobacteraceae</taxon>
        <taxon>Anaerosalibacter</taxon>
    </lineage>
</organism>
<proteinExistence type="inferred from homology"/>
<evidence type="ECO:0000256" key="3">
    <source>
        <dbReference type="ARBA" id="ARBA00022884"/>
    </source>
</evidence>
<evidence type="ECO:0000256" key="8">
    <source>
        <dbReference type="HAMAP-Rule" id="MF_01310"/>
    </source>
</evidence>
<gene>
    <name evidence="8 11" type="primary">rpsK</name>
    <name evidence="11" type="ORF">NSA23_05165</name>
</gene>
<comment type="similarity">
    <text evidence="1 8 9">Belongs to the universal ribosomal protein uS11 family.</text>
</comment>
<evidence type="ECO:0000256" key="1">
    <source>
        <dbReference type="ARBA" id="ARBA00006194"/>
    </source>
</evidence>
<sequence length="133" mass="14502">MATKKGAKTRIRRKKERKNIERGQAHIQSTFNNTVVTLTDTQGNVLSWASAGQLGFRGSKKSTPFAAQQAAEEAAKKAMEHGLKTVEVYVKGPGAGREAAIRSLQATGLEVNLIKDVTPIPHNGCRPPKRRRV</sequence>
<keyword evidence="12" id="KW-1185">Reference proteome</keyword>
<dbReference type="InterPro" id="IPR036967">
    <property type="entry name" value="Ribosomal_uS11_sf"/>
</dbReference>
<dbReference type="InterPro" id="IPR019981">
    <property type="entry name" value="Ribosomal_uS11_bac-type"/>
</dbReference>
<comment type="function">
    <text evidence="7 8">Located on the platform of the 30S subunit, it bridges several disparate RNA helices of the 16S rRNA. Forms part of the Shine-Dalgarno cleft in the 70S ribosome.</text>
</comment>
<evidence type="ECO:0000313" key="12">
    <source>
        <dbReference type="Proteomes" id="UP001142078"/>
    </source>
</evidence>
<dbReference type="InterPro" id="IPR001971">
    <property type="entry name" value="Ribosomal_uS11"/>
</dbReference>
<protein>
    <recommendedName>
        <fullName evidence="6 8">Small ribosomal subunit protein uS11</fullName>
    </recommendedName>
</protein>
<comment type="subunit">
    <text evidence="8">Part of the 30S ribosomal subunit. Interacts with proteins S7 and S18. Binds to IF-3.</text>
</comment>
<evidence type="ECO:0000256" key="2">
    <source>
        <dbReference type="ARBA" id="ARBA00022730"/>
    </source>
</evidence>
<dbReference type="SUPFAM" id="SSF53137">
    <property type="entry name" value="Translational machinery components"/>
    <property type="match status" value="1"/>
</dbReference>
<dbReference type="NCBIfam" id="NF003698">
    <property type="entry name" value="PRK05309.1"/>
    <property type="match status" value="1"/>
</dbReference>
<dbReference type="InterPro" id="IPR018102">
    <property type="entry name" value="Ribosomal_uS11_CS"/>
</dbReference>
<dbReference type="RefSeq" id="WP_042679516.1">
    <property type="nucleotide sequence ID" value="NZ_CABKTM010000013.1"/>
</dbReference>
<dbReference type="GO" id="GO:1990904">
    <property type="term" value="C:ribonucleoprotein complex"/>
    <property type="evidence" value="ECO:0007669"/>
    <property type="project" value="UniProtKB-KW"/>
</dbReference>
<comment type="caution">
    <text evidence="11">The sequence shown here is derived from an EMBL/GenBank/DDBJ whole genome shotgun (WGS) entry which is preliminary data.</text>
</comment>